<protein>
    <submittedName>
        <fullName evidence="2">IS4 family transposase</fullName>
    </submittedName>
</protein>
<keyword evidence="3" id="KW-1185">Reference proteome</keyword>
<feature type="domain" description="Transposase Tn5 dimerisation" evidence="1">
    <location>
        <begin position="1"/>
        <end position="32"/>
    </location>
</feature>
<dbReference type="SUPFAM" id="SSF53098">
    <property type="entry name" value="Ribonuclease H-like"/>
    <property type="match status" value="1"/>
</dbReference>
<dbReference type="EMBL" id="JARJLM010000647">
    <property type="protein sequence ID" value="MDF3839030.1"/>
    <property type="molecule type" value="Genomic_DNA"/>
</dbReference>
<name>A0ABT6B2C7_9BURK</name>
<gene>
    <name evidence="2" type="ORF">P3W85_39755</name>
</gene>
<organism evidence="2 3">
    <name type="scientific">Cupriavidus basilensis</name>
    <dbReference type="NCBI Taxonomy" id="68895"/>
    <lineage>
        <taxon>Bacteria</taxon>
        <taxon>Pseudomonadati</taxon>
        <taxon>Pseudomonadota</taxon>
        <taxon>Betaproteobacteria</taxon>
        <taxon>Burkholderiales</taxon>
        <taxon>Burkholderiaceae</taxon>
        <taxon>Cupriavidus</taxon>
    </lineage>
</organism>
<sequence length="46" mass="5031">MIRLVASLGGFLGRKSDGDPGAKTIWIGMQRTMDAAFMIQAMREDS</sequence>
<dbReference type="Proteomes" id="UP001216674">
    <property type="component" value="Unassembled WGS sequence"/>
</dbReference>
<reference evidence="2 3" key="1">
    <citation type="submission" date="2023-03" db="EMBL/GenBank/DDBJ databases">
        <title>Draft assemblies of triclosan tolerant bacteria isolated from returned activated sludge.</title>
        <authorList>
            <person name="Van Hamelsveld S."/>
        </authorList>
    </citation>
    <scope>NUCLEOTIDE SEQUENCE [LARGE SCALE GENOMIC DNA]</scope>
    <source>
        <strain evidence="2 3">GW210010_S58</strain>
    </source>
</reference>
<dbReference type="Pfam" id="PF02281">
    <property type="entry name" value="Dimer_Tnp_Tn5"/>
    <property type="match status" value="1"/>
</dbReference>
<evidence type="ECO:0000313" key="2">
    <source>
        <dbReference type="EMBL" id="MDF3839030.1"/>
    </source>
</evidence>
<proteinExistence type="predicted"/>
<dbReference type="InterPro" id="IPR012337">
    <property type="entry name" value="RNaseH-like_sf"/>
</dbReference>
<comment type="caution">
    <text evidence="2">The sequence shown here is derived from an EMBL/GenBank/DDBJ whole genome shotgun (WGS) entry which is preliminary data.</text>
</comment>
<dbReference type="InterPro" id="IPR014737">
    <property type="entry name" value="Transposase_Tn5-like_C"/>
</dbReference>
<dbReference type="Gene3D" id="1.10.740.10">
    <property type="entry name" value="Transferase Inhibitor Protein From Tn5, Chain"/>
    <property type="match status" value="1"/>
</dbReference>
<evidence type="ECO:0000313" key="3">
    <source>
        <dbReference type="Proteomes" id="UP001216674"/>
    </source>
</evidence>
<evidence type="ECO:0000259" key="1">
    <source>
        <dbReference type="Pfam" id="PF02281"/>
    </source>
</evidence>
<accession>A0ABT6B2C7</accession>
<dbReference type="InterPro" id="IPR003201">
    <property type="entry name" value="Transposase_Tn5"/>
</dbReference>